<comment type="caution">
    <text evidence="2">The sequence shown here is derived from an EMBL/GenBank/DDBJ whole genome shotgun (WGS) entry which is preliminary data.</text>
</comment>
<dbReference type="Proteomes" id="UP000295558">
    <property type="component" value="Unassembled WGS sequence"/>
</dbReference>
<dbReference type="AlphaFoldDB" id="A0A4R6ZK87"/>
<dbReference type="OrthoDB" id="9798191at2"/>
<reference evidence="2 3" key="1">
    <citation type="submission" date="2019-03" db="EMBL/GenBank/DDBJ databases">
        <title>Genomic Encyclopedia of Type Strains, Phase III (KMG-III): the genomes of soil and plant-associated and newly described type strains.</title>
        <authorList>
            <person name="Whitman W."/>
        </authorList>
    </citation>
    <scope>NUCLEOTIDE SEQUENCE [LARGE SCALE GENOMIC DNA]</scope>
    <source>
        <strain evidence="2 3">CECT 7972</strain>
    </source>
</reference>
<name>A0A4R6ZK87_9LIST</name>
<protein>
    <submittedName>
        <fullName evidence="2">Uncharacterized protein</fullName>
    </submittedName>
</protein>
<keyword evidence="1" id="KW-0732">Signal</keyword>
<feature type="signal peptide" evidence="1">
    <location>
        <begin position="1"/>
        <end position="24"/>
    </location>
</feature>
<evidence type="ECO:0000256" key="1">
    <source>
        <dbReference type="SAM" id="SignalP"/>
    </source>
</evidence>
<accession>A0A4R6ZK87</accession>
<feature type="chain" id="PRO_5020725279" evidence="1">
    <location>
        <begin position="25"/>
        <end position="67"/>
    </location>
</feature>
<proteinExistence type="predicted"/>
<sequence>MKRLKMTILFLSCFILVACGKENAEETTKSSNKLKASVHTSIEDVTYNQAIKEADLIAEVKKRWDRD</sequence>
<dbReference type="PROSITE" id="PS51257">
    <property type="entry name" value="PROKAR_LIPOPROTEIN"/>
    <property type="match status" value="1"/>
</dbReference>
<organism evidence="2 3">
    <name type="scientific">Listeria rocourtiae</name>
    <dbReference type="NCBI Taxonomy" id="647910"/>
    <lineage>
        <taxon>Bacteria</taxon>
        <taxon>Bacillati</taxon>
        <taxon>Bacillota</taxon>
        <taxon>Bacilli</taxon>
        <taxon>Bacillales</taxon>
        <taxon>Listeriaceae</taxon>
        <taxon>Listeria</taxon>
    </lineage>
</organism>
<dbReference type="EMBL" id="SNZK01000008">
    <property type="protein sequence ID" value="TDR52419.1"/>
    <property type="molecule type" value="Genomic_DNA"/>
</dbReference>
<evidence type="ECO:0000313" key="3">
    <source>
        <dbReference type="Proteomes" id="UP000295558"/>
    </source>
</evidence>
<keyword evidence="3" id="KW-1185">Reference proteome</keyword>
<evidence type="ECO:0000313" key="2">
    <source>
        <dbReference type="EMBL" id="TDR52419.1"/>
    </source>
</evidence>
<dbReference type="RefSeq" id="WP_036068996.1">
    <property type="nucleotide sequence ID" value="NZ_SNZK01000008.1"/>
</dbReference>
<dbReference type="STRING" id="1265846.PROCOU_00620"/>
<gene>
    <name evidence="2" type="ORF">DFP96_10893</name>
</gene>